<dbReference type="PANTHER" id="PTHR19211:SF14">
    <property type="entry name" value="ATP-BINDING CASSETTE SUB-FAMILY F MEMBER 1"/>
    <property type="match status" value="1"/>
</dbReference>
<dbReference type="Pfam" id="PF00005">
    <property type="entry name" value="ABC_tran"/>
    <property type="match status" value="2"/>
</dbReference>
<dbReference type="Pfam" id="PF12848">
    <property type="entry name" value="ABC_tran_Xtn"/>
    <property type="match status" value="1"/>
</dbReference>
<dbReference type="PROSITE" id="PS00211">
    <property type="entry name" value="ABC_TRANSPORTER_1"/>
    <property type="match status" value="1"/>
</dbReference>
<dbReference type="InterPro" id="IPR027417">
    <property type="entry name" value="P-loop_NTPase"/>
</dbReference>
<evidence type="ECO:0000313" key="5">
    <source>
        <dbReference type="EMBL" id="RCL72482.1"/>
    </source>
</evidence>
<evidence type="ECO:0000256" key="1">
    <source>
        <dbReference type="ARBA" id="ARBA00022737"/>
    </source>
</evidence>
<feature type="domain" description="ABC transporter" evidence="4">
    <location>
        <begin position="2"/>
        <end position="216"/>
    </location>
</feature>
<protein>
    <submittedName>
        <fullName evidence="5">ABC transporter ATP-binding protein</fullName>
    </submittedName>
</protein>
<dbReference type="SMART" id="SM00382">
    <property type="entry name" value="AAA"/>
    <property type="match status" value="2"/>
</dbReference>
<reference evidence="5 6" key="1">
    <citation type="journal article" date="2018" name="Microbiome">
        <title>Fine metagenomic profile of the Mediterranean stratified and mixed water columns revealed by assembly and recruitment.</title>
        <authorList>
            <person name="Haro-Moreno J.M."/>
            <person name="Lopez-Perez M."/>
            <person name="De La Torre J.R."/>
            <person name="Picazo A."/>
            <person name="Camacho A."/>
            <person name="Rodriguez-Valera F."/>
        </authorList>
    </citation>
    <scope>NUCLEOTIDE SEQUENCE [LARGE SCALE GENOMIC DNA]</scope>
    <source>
        <strain evidence="5">MED-G57</strain>
    </source>
</reference>
<keyword evidence="1" id="KW-0677">Repeat</keyword>
<dbReference type="PANTHER" id="PTHR19211">
    <property type="entry name" value="ATP-BINDING TRANSPORT PROTEIN-RELATED"/>
    <property type="match status" value="1"/>
</dbReference>
<comment type="caution">
    <text evidence="5">The sequence shown here is derived from an EMBL/GenBank/DDBJ whole genome shotgun (WGS) entry which is preliminary data.</text>
</comment>
<dbReference type="EMBL" id="QOQD01000014">
    <property type="protein sequence ID" value="RCL72482.1"/>
    <property type="molecule type" value="Genomic_DNA"/>
</dbReference>
<dbReference type="InterPro" id="IPR017871">
    <property type="entry name" value="ABC_transporter-like_CS"/>
</dbReference>
<dbReference type="GO" id="GO:0016887">
    <property type="term" value="F:ATP hydrolysis activity"/>
    <property type="evidence" value="ECO:0007669"/>
    <property type="project" value="InterPro"/>
</dbReference>
<dbReference type="InterPro" id="IPR032781">
    <property type="entry name" value="ABC_tran_Xtn"/>
</dbReference>
<evidence type="ECO:0000256" key="2">
    <source>
        <dbReference type="ARBA" id="ARBA00022741"/>
    </source>
</evidence>
<sequence>MITIQDLSISFDGKALFSDVNVHFNQKEKIGLIGRNGSGKSTFLKLLLKQLEPDNGEIKIPRNYQIGYLEQHIKFSHETIIDEVASVLPEERIYETWKGEKILNGLGFSDEEMLQDPNLFSGGYQVKVNLAKLLLLEPNLLLLDEPTNYLDIHSIRWLKKFLNDWTEELILITHDRNFMDSIISHTLNIHRGNFRKIPGNTKKIKEQILQEEEIYEKTRVNQEKEREKTQAWINRFKSKATLASRAQSKVKMLEKKEVHEKLEVIANLDFKFNYLNYNSKQNLMRVKDISFGYTSDKILLNDLTFNVQKGDKICVIGKNGKGKSTLLKLLSKEINILNGEIGVHEKVKIGYFGQMNIDRLNNKNSIYEEIQSVDPSIPETRVRTICAHMMFPGKSSNKKIGVLSGGERSRVTLGRILLNPVNLLFLDEPTNHLDMESTETLMEAVQIFEGSVIMVTHDEYFLKKIANKLIIYDEGKAFFYNGDYKDFQKKIGWKDV</sequence>
<dbReference type="AlphaFoldDB" id="A0A368DKV8"/>
<dbReference type="CDD" id="cd03221">
    <property type="entry name" value="ABCF_EF-3"/>
    <property type="match status" value="2"/>
</dbReference>
<dbReference type="GO" id="GO:0005524">
    <property type="term" value="F:ATP binding"/>
    <property type="evidence" value="ECO:0007669"/>
    <property type="project" value="UniProtKB-KW"/>
</dbReference>
<dbReference type="InterPro" id="IPR050611">
    <property type="entry name" value="ABCF"/>
</dbReference>
<accession>A0A368DKV8</accession>
<name>A0A368DKV8_9PROT</name>
<evidence type="ECO:0000256" key="3">
    <source>
        <dbReference type="ARBA" id="ARBA00022840"/>
    </source>
</evidence>
<evidence type="ECO:0000313" key="6">
    <source>
        <dbReference type="Proteomes" id="UP000253570"/>
    </source>
</evidence>
<gene>
    <name evidence="5" type="ORF">DBW71_05495</name>
</gene>
<dbReference type="Gene3D" id="3.40.50.300">
    <property type="entry name" value="P-loop containing nucleotide triphosphate hydrolases"/>
    <property type="match status" value="2"/>
</dbReference>
<dbReference type="SUPFAM" id="SSF52540">
    <property type="entry name" value="P-loop containing nucleoside triphosphate hydrolases"/>
    <property type="match status" value="2"/>
</dbReference>
<dbReference type="Proteomes" id="UP000253570">
    <property type="component" value="Unassembled WGS sequence"/>
</dbReference>
<keyword evidence="2" id="KW-0547">Nucleotide-binding</keyword>
<evidence type="ECO:0000259" key="4">
    <source>
        <dbReference type="PROSITE" id="PS50893"/>
    </source>
</evidence>
<dbReference type="PROSITE" id="PS50893">
    <property type="entry name" value="ABC_TRANSPORTER_2"/>
    <property type="match status" value="2"/>
</dbReference>
<organism evidence="5 6">
    <name type="scientific">PS1 clade bacterium</name>
    <dbReference type="NCBI Taxonomy" id="2175152"/>
    <lineage>
        <taxon>Bacteria</taxon>
        <taxon>Pseudomonadati</taxon>
        <taxon>Pseudomonadota</taxon>
        <taxon>Alphaproteobacteria</taxon>
        <taxon>PS1 clade</taxon>
    </lineage>
</organism>
<dbReference type="InterPro" id="IPR003439">
    <property type="entry name" value="ABC_transporter-like_ATP-bd"/>
</dbReference>
<keyword evidence="3 5" id="KW-0067">ATP-binding</keyword>
<feature type="domain" description="ABC transporter" evidence="4">
    <location>
        <begin position="284"/>
        <end position="496"/>
    </location>
</feature>
<dbReference type="InterPro" id="IPR003593">
    <property type="entry name" value="AAA+_ATPase"/>
</dbReference>
<proteinExistence type="predicted"/>